<feature type="binding site" evidence="4">
    <location>
        <position position="71"/>
    </location>
    <ligand>
        <name>Zn(2+)</name>
        <dbReference type="ChEBI" id="CHEBI:29105"/>
    </ligand>
</feature>
<evidence type="ECO:0000313" key="7">
    <source>
        <dbReference type="Proteomes" id="UP000077926"/>
    </source>
</evidence>
<keyword evidence="2 4" id="KW-0479">Metal-binding</keyword>
<dbReference type="GO" id="GO:0006950">
    <property type="term" value="P:response to stress"/>
    <property type="evidence" value="ECO:0007669"/>
    <property type="project" value="UniProtKB-ARBA"/>
</dbReference>
<dbReference type="RefSeq" id="WP_064462219.1">
    <property type="nucleotide sequence ID" value="NZ_CP017080.1"/>
</dbReference>
<sequence>MKNRDLQKLVEEISVEYFNKRFTHLASFNPRLRTTGGRYLLHSHNIEINKKYLDERGMDEMIGIIKHELCHYHLHIGKKGYQHRDADFKLLLNKVGAPRFCTPLPSNQIKRKMNTIQYKCEDCHQVYMRRKRIDTSRFVCGKCRGTLSYQGFLEGESKI</sequence>
<evidence type="ECO:0000259" key="5">
    <source>
        <dbReference type="SMART" id="SM00731"/>
    </source>
</evidence>
<dbReference type="NCBIfam" id="NF003339">
    <property type="entry name" value="PRK04351.1"/>
    <property type="match status" value="1"/>
</dbReference>
<comment type="similarity">
    <text evidence="4">Belongs to the SprT family.</text>
</comment>
<dbReference type="OrthoDB" id="9799909at2"/>
<dbReference type="GO" id="GO:0005737">
    <property type="term" value="C:cytoplasm"/>
    <property type="evidence" value="ECO:0007669"/>
    <property type="project" value="UniProtKB-SubCell"/>
</dbReference>
<accession>A0A1B3XIL2</accession>
<proteinExistence type="inferred from homology"/>
<feature type="active site" evidence="4">
    <location>
        <position position="68"/>
    </location>
</feature>
<evidence type="ECO:0000313" key="6">
    <source>
        <dbReference type="EMBL" id="AOH53019.1"/>
    </source>
</evidence>
<evidence type="ECO:0000256" key="3">
    <source>
        <dbReference type="ARBA" id="ARBA00022833"/>
    </source>
</evidence>
<feature type="domain" description="SprT-like" evidence="5">
    <location>
        <begin position="4"/>
        <end position="150"/>
    </location>
</feature>
<keyword evidence="7" id="KW-1185">Reference proteome</keyword>
<evidence type="ECO:0000256" key="2">
    <source>
        <dbReference type="ARBA" id="ARBA00022723"/>
    </source>
</evidence>
<dbReference type="GO" id="GO:0008270">
    <property type="term" value="F:zinc ion binding"/>
    <property type="evidence" value="ECO:0007669"/>
    <property type="project" value="UniProtKB-UniRule"/>
</dbReference>
<evidence type="ECO:0000256" key="4">
    <source>
        <dbReference type="HAMAP-Rule" id="MF_00745"/>
    </source>
</evidence>
<reference evidence="6 7" key="1">
    <citation type="submission" date="2016-08" db="EMBL/GenBank/DDBJ databases">
        <title>Complete genome sequence of Bacillus muralis G25-68, a strain with toxicity to nematodes.</title>
        <authorList>
            <person name="Zheng Z."/>
        </authorList>
    </citation>
    <scope>NUCLEOTIDE SEQUENCE [LARGE SCALE GENOMIC DNA]</scope>
    <source>
        <strain evidence="6 7">G25-68</strain>
    </source>
</reference>
<feature type="binding site" evidence="4">
    <location>
        <position position="67"/>
    </location>
    <ligand>
        <name>Zn(2+)</name>
        <dbReference type="ChEBI" id="CHEBI:29105"/>
    </ligand>
</feature>
<dbReference type="Pfam" id="PF10263">
    <property type="entry name" value="SprT-like"/>
    <property type="match status" value="1"/>
</dbReference>
<dbReference type="HAMAP" id="MF_00745">
    <property type="entry name" value="SprT_like"/>
    <property type="match status" value="1"/>
</dbReference>
<dbReference type="STRING" id="264697.ABE28_001445"/>
<dbReference type="Proteomes" id="UP000077926">
    <property type="component" value="Chromosome"/>
</dbReference>
<dbReference type="InterPro" id="IPR023524">
    <property type="entry name" value="Uncharacterised_SprT-like"/>
</dbReference>
<dbReference type="KEGG" id="bmur:ABE28_001445"/>
<dbReference type="AlphaFoldDB" id="A0A1B3XIL2"/>
<name>A0A1B3XIL2_9BACI</name>
<protein>
    <recommendedName>
        <fullName evidence="4">Protein SprT-like</fullName>
    </recommendedName>
</protein>
<comment type="cofactor">
    <cofactor evidence="4">
        <name>Zn(2+)</name>
        <dbReference type="ChEBI" id="CHEBI:29105"/>
    </cofactor>
    <text evidence="4">Binds 1 zinc ion.</text>
</comment>
<keyword evidence="1 4" id="KW-0963">Cytoplasm</keyword>
<keyword evidence="3 4" id="KW-0862">Zinc</keyword>
<dbReference type="EMBL" id="CP017080">
    <property type="protein sequence ID" value="AOH53019.1"/>
    <property type="molecule type" value="Genomic_DNA"/>
</dbReference>
<comment type="subcellular location">
    <subcellularLocation>
        <location evidence="4">Cytoplasm</location>
    </subcellularLocation>
</comment>
<gene>
    <name evidence="6" type="ORF">ABE28_001445</name>
</gene>
<organism evidence="6 7">
    <name type="scientific">Peribacillus muralis</name>
    <dbReference type="NCBI Taxonomy" id="264697"/>
    <lineage>
        <taxon>Bacteria</taxon>
        <taxon>Bacillati</taxon>
        <taxon>Bacillota</taxon>
        <taxon>Bacilli</taxon>
        <taxon>Bacillales</taxon>
        <taxon>Bacillaceae</taxon>
        <taxon>Peribacillus</taxon>
    </lineage>
</organism>
<dbReference type="InterPro" id="IPR006640">
    <property type="entry name" value="SprT-like_domain"/>
</dbReference>
<evidence type="ECO:0000256" key="1">
    <source>
        <dbReference type="ARBA" id="ARBA00022490"/>
    </source>
</evidence>
<dbReference type="SMART" id="SM00731">
    <property type="entry name" value="SprT"/>
    <property type="match status" value="1"/>
</dbReference>